<protein>
    <submittedName>
        <fullName evidence="1">Uncharacterized protein</fullName>
    </submittedName>
</protein>
<dbReference type="RefSeq" id="WP_127084423.1">
    <property type="nucleotide sequence ID" value="NZ_RSCL01000017.1"/>
</dbReference>
<sequence length="80" mass="8888">MGSKINVIFVVLLIAVATPVTLIPDSSGAAQVAYQTPYGRKAKASRLFKQGINQYQSNQYRAALQSWAQAITIYRQTKKR</sequence>
<name>A0A3S1CEY2_9CYAN</name>
<dbReference type="OrthoDB" id="515256at2"/>
<proteinExistence type="predicted"/>
<keyword evidence="2" id="KW-1185">Reference proteome</keyword>
<dbReference type="EMBL" id="RSCL01000017">
    <property type="protein sequence ID" value="RUT02146.1"/>
    <property type="molecule type" value="Genomic_DNA"/>
</dbReference>
<evidence type="ECO:0000313" key="2">
    <source>
        <dbReference type="Proteomes" id="UP000271624"/>
    </source>
</evidence>
<organism evidence="1 2">
    <name type="scientific">Dulcicalothrix desertica PCC 7102</name>
    <dbReference type="NCBI Taxonomy" id="232991"/>
    <lineage>
        <taxon>Bacteria</taxon>
        <taxon>Bacillati</taxon>
        <taxon>Cyanobacteriota</taxon>
        <taxon>Cyanophyceae</taxon>
        <taxon>Nostocales</taxon>
        <taxon>Calotrichaceae</taxon>
        <taxon>Dulcicalothrix</taxon>
    </lineage>
</organism>
<accession>A0A3S1CEY2</accession>
<comment type="caution">
    <text evidence="1">The sequence shown here is derived from an EMBL/GenBank/DDBJ whole genome shotgun (WGS) entry which is preliminary data.</text>
</comment>
<dbReference type="Proteomes" id="UP000271624">
    <property type="component" value="Unassembled WGS sequence"/>
</dbReference>
<evidence type="ECO:0000313" key="1">
    <source>
        <dbReference type="EMBL" id="RUT02146.1"/>
    </source>
</evidence>
<dbReference type="AlphaFoldDB" id="A0A3S1CEY2"/>
<reference evidence="1" key="1">
    <citation type="submission" date="2018-12" db="EMBL/GenBank/DDBJ databases">
        <authorList>
            <person name="Will S."/>
            <person name="Neumann-Schaal M."/>
            <person name="Henke P."/>
        </authorList>
    </citation>
    <scope>NUCLEOTIDE SEQUENCE</scope>
    <source>
        <strain evidence="1">PCC 7102</strain>
    </source>
</reference>
<reference evidence="1" key="2">
    <citation type="journal article" date="2019" name="Genome Biol. Evol.">
        <title>Day and night: Metabolic profiles and evolutionary relationships of six axenic non-marine cyanobacteria.</title>
        <authorList>
            <person name="Will S.E."/>
            <person name="Henke P."/>
            <person name="Boedeker C."/>
            <person name="Huang S."/>
            <person name="Brinkmann H."/>
            <person name="Rohde M."/>
            <person name="Jarek M."/>
            <person name="Friedl T."/>
            <person name="Seufert S."/>
            <person name="Schumacher M."/>
            <person name="Overmann J."/>
            <person name="Neumann-Schaal M."/>
            <person name="Petersen J."/>
        </authorList>
    </citation>
    <scope>NUCLEOTIDE SEQUENCE [LARGE SCALE GENOMIC DNA]</scope>
    <source>
        <strain evidence="1">PCC 7102</strain>
    </source>
</reference>
<gene>
    <name evidence="1" type="ORF">DSM106972_062210</name>
</gene>